<evidence type="ECO:0000256" key="1">
    <source>
        <dbReference type="SAM" id="SignalP"/>
    </source>
</evidence>
<feature type="signal peptide" evidence="1">
    <location>
        <begin position="1"/>
        <end position="21"/>
    </location>
</feature>
<dbReference type="EMBL" id="GGEC01093281">
    <property type="protein sequence ID" value="MBX73765.1"/>
    <property type="molecule type" value="Transcribed_RNA"/>
</dbReference>
<accession>A0A2P2R3F7</accession>
<name>A0A2P2R3F7_RHIMU</name>
<keyword evidence="1" id="KW-0732">Signal</keyword>
<protein>
    <submittedName>
        <fullName evidence="2">Uncharacterized protein</fullName>
    </submittedName>
</protein>
<sequence>MLWLIFSSFQLLGNLTTSSWGKICKFGTVMIINEAVG</sequence>
<dbReference type="AlphaFoldDB" id="A0A2P2R3F7"/>
<reference evidence="2" key="1">
    <citation type="submission" date="2018-02" db="EMBL/GenBank/DDBJ databases">
        <title>Rhizophora mucronata_Transcriptome.</title>
        <authorList>
            <person name="Meera S.P."/>
            <person name="Sreeshan A."/>
            <person name="Augustine A."/>
        </authorList>
    </citation>
    <scope>NUCLEOTIDE SEQUENCE</scope>
    <source>
        <tissue evidence="2">Leaf</tissue>
    </source>
</reference>
<organism evidence="2">
    <name type="scientific">Rhizophora mucronata</name>
    <name type="common">Asiatic mangrove</name>
    <dbReference type="NCBI Taxonomy" id="61149"/>
    <lineage>
        <taxon>Eukaryota</taxon>
        <taxon>Viridiplantae</taxon>
        <taxon>Streptophyta</taxon>
        <taxon>Embryophyta</taxon>
        <taxon>Tracheophyta</taxon>
        <taxon>Spermatophyta</taxon>
        <taxon>Magnoliopsida</taxon>
        <taxon>eudicotyledons</taxon>
        <taxon>Gunneridae</taxon>
        <taxon>Pentapetalae</taxon>
        <taxon>rosids</taxon>
        <taxon>fabids</taxon>
        <taxon>Malpighiales</taxon>
        <taxon>Rhizophoraceae</taxon>
        <taxon>Rhizophora</taxon>
    </lineage>
</organism>
<evidence type="ECO:0000313" key="2">
    <source>
        <dbReference type="EMBL" id="MBX73765.1"/>
    </source>
</evidence>
<proteinExistence type="predicted"/>
<feature type="chain" id="PRO_5015117493" evidence="1">
    <location>
        <begin position="22"/>
        <end position="37"/>
    </location>
</feature>